<dbReference type="PANTHER" id="PTHR30055">
    <property type="entry name" value="HTH-TYPE TRANSCRIPTIONAL REGULATOR RUTR"/>
    <property type="match status" value="1"/>
</dbReference>
<dbReference type="InterPro" id="IPR050109">
    <property type="entry name" value="HTH-type_TetR-like_transc_reg"/>
</dbReference>
<dbReference type="PROSITE" id="PS50977">
    <property type="entry name" value="HTH_TETR_2"/>
    <property type="match status" value="1"/>
</dbReference>
<dbReference type="Proteomes" id="UP001582793">
    <property type="component" value="Unassembled WGS sequence"/>
</dbReference>
<dbReference type="PANTHER" id="PTHR30055:SF234">
    <property type="entry name" value="HTH-TYPE TRANSCRIPTIONAL REGULATOR BETI"/>
    <property type="match status" value="1"/>
</dbReference>
<evidence type="ECO:0000256" key="3">
    <source>
        <dbReference type="ARBA" id="ARBA00023163"/>
    </source>
</evidence>
<evidence type="ECO:0000313" key="7">
    <source>
        <dbReference type="EMBL" id="MFB6395648.1"/>
    </source>
</evidence>
<dbReference type="Pfam" id="PF00440">
    <property type="entry name" value="TetR_N"/>
    <property type="match status" value="1"/>
</dbReference>
<gene>
    <name evidence="7" type="ORF">AAFH96_21420</name>
</gene>
<keyword evidence="8" id="KW-1185">Reference proteome</keyword>
<keyword evidence="2 4" id="KW-0238">DNA-binding</keyword>
<dbReference type="SUPFAM" id="SSF46689">
    <property type="entry name" value="Homeodomain-like"/>
    <property type="match status" value="1"/>
</dbReference>
<dbReference type="InterPro" id="IPR001647">
    <property type="entry name" value="HTH_TetR"/>
</dbReference>
<keyword evidence="3" id="KW-0804">Transcription</keyword>
<feature type="region of interest" description="Disordered" evidence="5">
    <location>
        <begin position="115"/>
        <end position="134"/>
    </location>
</feature>
<protein>
    <submittedName>
        <fullName evidence="7">TetR/AcrR family transcriptional regulator</fullName>
    </submittedName>
</protein>
<evidence type="ECO:0000256" key="2">
    <source>
        <dbReference type="ARBA" id="ARBA00023125"/>
    </source>
</evidence>
<dbReference type="InterPro" id="IPR009057">
    <property type="entry name" value="Homeodomain-like_sf"/>
</dbReference>
<evidence type="ECO:0000313" key="8">
    <source>
        <dbReference type="Proteomes" id="UP001582793"/>
    </source>
</evidence>
<proteinExistence type="predicted"/>
<evidence type="ECO:0000256" key="1">
    <source>
        <dbReference type="ARBA" id="ARBA00023015"/>
    </source>
</evidence>
<evidence type="ECO:0000259" key="6">
    <source>
        <dbReference type="PROSITE" id="PS50977"/>
    </source>
</evidence>
<reference evidence="7 8" key="1">
    <citation type="submission" date="2024-04" db="EMBL/GenBank/DDBJ databases">
        <title>Polymorphospora sp. isolated from Baiyangdian Lake in Xiong'an New Area.</title>
        <authorList>
            <person name="Zhang X."/>
            <person name="Liu J."/>
        </authorList>
    </citation>
    <scope>NUCLEOTIDE SEQUENCE [LARGE SCALE GENOMIC DNA]</scope>
    <source>
        <strain evidence="7 8">2-325</strain>
    </source>
</reference>
<dbReference type="Gene3D" id="1.10.357.10">
    <property type="entry name" value="Tetracycline Repressor, domain 2"/>
    <property type="match status" value="1"/>
</dbReference>
<accession>A0ABV5CUG1</accession>
<evidence type="ECO:0000256" key="4">
    <source>
        <dbReference type="PROSITE-ProRule" id="PRU00335"/>
    </source>
</evidence>
<dbReference type="EMBL" id="JBCGDC010000065">
    <property type="protein sequence ID" value="MFB6395648.1"/>
    <property type="molecule type" value="Genomic_DNA"/>
</dbReference>
<keyword evidence="1" id="KW-0805">Transcription regulation</keyword>
<name>A0ABV5CUG1_9ACTN</name>
<organism evidence="7 8">
    <name type="scientific">Polymorphospora lycopeni</name>
    <dbReference type="NCBI Taxonomy" id="3140240"/>
    <lineage>
        <taxon>Bacteria</taxon>
        <taxon>Bacillati</taxon>
        <taxon>Actinomycetota</taxon>
        <taxon>Actinomycetes</taxon>
        <taxon>Micromonosporales</taxon>
        <taxon>Micromonosporaceae</taxon>
        <taxon>Polymorphospora</taxon>
    </lineage>
</organism>
<feature type="domain" description="HTH tetR-type" evidence="6">
    <location>
        <begin position="11"/>
        <end position="69"/>
    </location>
</feature>
<feature type="DNA-binding region" description="H-T-H motif" evidence="4">
    <location>
        <begin position="32"/>
        <end position="51"/>
    </location>
</feature>
<sequence>MSDQQQSATRARTRQAIIDAAIGLLAQDRAATLGEIATAAGVGRTTLHRYFADRAELIAAIDAEGELRLEQAITRARLDQGTGAEALLRLCQEYFELGDLLSLVFDELQGTAEVPCPGPDEPATGAGGSEPAGQCTPALEAAVRRGQHDGSIDPGLPAYWLESILWAHLYTAWSVTTQGNLARYEVLRLTLRTFEGALAGPR</sequence>
<evidence type="ECO:0000256" key="5">
    <source>
        <dbReference type="SAM" id="MobiDB-lite"/>
    </source>
</evidence>
<dbReference type="RefSeq" id="WP_375735377.1">
    <property type="nucleotide sequence ID" value="NZ_JBCGDC010000065.1"/>
</dbReference>
<comment type="caution">
    <text evidence="7">The sequence shown here is derived from an EMBL/GenBank/DDBJ whole genome shotgun (WGS) entry which is preliminary data.</text>
</comment>